<feature type="transmembrane region" description="Helical" evidence="12">
    <location>
        <begin position="1200"/>
        <end position="1219"/>
    </location>
</feature>
<dbReference type="GO" id="GO:0033198">
    <property type="term" value="P:response to ATP"/>
    <property type="evidence" value="ECO:0007669"/>
    <property type="project" value="UniProtKB-ARBA"/>
</dbReference>
<evidence type="ECO:0000256" key="8">
    <source>
        <dbReference type="ARBA" id="ARBA00022989"/>
    </source>
</evidence>
<evidence type="ECO:0000256" key="4">
    <source>
        <dbReference type="ARBA" id="ARBA00022692"/>
    </source>
</evidence>
<proteinExistence type="inferred from homology"/>
<feature type="domain" description="ABC transmembrane type-1" evidence="14">
    <location>
        <begin position="310"/>
        <end position="605"/>
    </location>
</feature>
<protein>
    <submittedName>
        <fullName evidence="15">ATP-binding cassette, sub-family C (CFTR/MRP), member 9</fullName>
    </submittedName>
</protein>
<feature type="transmembrane region" description="Helical" evidence="12">
    <location>
        <begin position="584"/>
        <end position="604"/>
    </location>
</feature>
<dbReference type="CDD" id="cd18602">
    <property type="entry name" value="ABC_6TM_SUR1_D2_like"/>
    <property type="match status" value="1"/>
</dbReference>
<reference evidence="15" key="2">
    <citation type="submission" date="2025-08" db="UniProtKB">
        <authorList>
            <consortium name="Ensembl"/>
        </authorList>
    </citation>
    <scope>IDENTIFICATION</scope>
</reference>
<dbReference type="GeneTree" id="ENSGT00940000156680"/>
<organism evidence="15 16">
    <name type="scientific">Scleropages formosus</name>
    <name type="common">Asian bonytongue</name>
    <name type="synonym">Osteoglossum formosum</name>
    <dbReference type="NCBI Taxonomy" id="113540"/>
    <lineage>
        <taxon>Eukaryota</taxon>
        <taxon>Metazoa</taxon>
        <taxon>Chordata</taxon>
        <taxon>Craniata</taxon>
        <taxon>Vertebrata</taxon>
        <taxon>Euteleostomi</taxon>
        <taxon>Actinopterygii</taxon>
        <taxon>Neopterygii</taxon>
        <taxon>Teleostei</taxon>
        <taxon>Osteoglossocephala</taxon>
        <taxon>Osteoglossomorpha</taxon>
        <taxon>Osteoglossiformes</taxon>
        <taxon>Osteoglossidae</taxon>
        <taxon>Scleropages</taxon>
    </lineage>
</organism>
<feature type="transmembrane region" description="Helical" evidence="12">
    <location>
        <begin position="139"/>
        <end position="157"/>
    </location>
</feature>
<dbReference type="GO" id="GO:0032991">
    <property type="term" value="C:protein-containing complex"/>
    <property type="evidence" value="ECO:0007669"/>
    <property type="project" value="UniProtKB-ARBA"/>
</dbReference>
<feature type="transmembrane region" description="Helical" evidence="12">
    <location>
        <begin position="464"/>
        <end position="482"/>
    </location>
</feature>
<reference evidence="15 16" key="1">
    <citation type="submission" date="2019-04" db="EMBL/GenBank/DDBJ databases">
        <authorList>
            <consortium name="Wellcome Sanger Institute Data Sharing"/>
        </authorList>
    </citation>
    <scope>NUCLEOTIDE SEQUENCE [LARGE SCALE GENOMIC DNA]</scope>
</reference>
<dbReference type="GO" id="GO:0016887">
    <property type="term" value="F:ATP hydrolysis activity"/>
    <property type="evidence" value="ECO:0007669"/>
    <property type="project" value="InterPro"/>
</dbReference>
<dbReference type="InterPro" id="IPR027417">
    <property type="entry name" value="P-loop_NTPase"/>
</dbReference>
<keyword evidence="5" id="KW-0677">Repeat</keyword>
<dbReference type="InterPro" id="IPR003439">
    <property type="entry name" value="ABC_transporter-like_ATP-bd"/>
</dbReference>
<dbReference type="PANTHER" id="PTHR24223">
    <property type="entry name" value="ATP-BINDING CASSETTE SUB-FAMILY C"/>
    <property type="match status" value="1"/>
</dbReference>
<dbReference type="Pfam" id="PF00664">
    <property type="entry name" value="ABC_membrane"/>
    <property type="match status" value="2"/>
</dbReference>
<comment type="subcellular location">
    <subcellularLocation>
        <location evidence="1">Cell membrane</location>
        <topology evidence="1">Multi-pass membrane protein</topology>
    </subcellularLocation>
</comment>
<dbReference type="PROSITE" id="PS50893">
    <property type="entry name" value="ABC_TRANSPORTER_2"/>
    <property type="match status" value="2"/>
</dbReference>
<evidence type="ECO:0000256" key="10">
    <source>
        <dbReference type="ARBA" id="ARBA00023170"/>
    </source>
</evidence>
<evidence type="ECO:0000259" key="14">
    <source>
        <dbReference type="PROSITE" id="PS50929"/>
    </source>
</evidence>
<feature type="transmembrane region" description="Helical" evidence="12">
    <location>
        <begin position="36"/>
        <end position="55"/>
    </location>
</feature>
<evidence type="ECO:0000256" key="7">
    <source>
        <dbReference type="ARBA" id="ARBA00022840"/>
    </source>
</evidence>
<dbReference type="Pfam" id="PF00005">
    <property type="entry name" value="ABC_tran"/>
    <property type="match status" value="2"/>
</dbReference>
<dbReference type="GO" id="GO:0140359">
    <property type="term" value="F:ABC-type transporter activity"/>
    <property type="evidence" value="ECO:0007669"/>
    <property type="project" value="InterPro"/>
</dbReference>
<evidence type="ECO:0000256" key="5">
    <source>
        <dbReference type="ARBA" id="ARBA00022737"/>
    </source>
</evidence>
<dbReference type="Proteomes" id="UP000694397">
    <property type="component" value="Chromosome 2"/>
</dbReference>
<keyword evidence="8 12" id="KW-1133">Transmembrane helix</keyword>
<gene>
    <name evidence="15" type="primary">ABCC9</name>
    <name evidence="15" type="synonym">abcc9</name>
</gene>
<dbReference type="CDD" id="cd18591">
    <property type="entry name" value="ABC_6TM_SUR1_D1_like"/>
    <property type="match status" value="1"/>
</dbReference>
<sequence length="1527" mass="171294">MSASPPLSFCGNDRNDSYSVEDGVLNNGCFVDALNLVPHVFLLFITFPILFIGWGSQSSKVQIHHNTWLHFPGHNMRWILTFSLLFVHVCEIAEGIVSNGHMETNHLHLFMPAFMGFIAATTSVIYYHNIETSNFPKLLLALFIYWVLAFITKSIKLWKYAEYKVGIQHLRFCITALLVILYGLLMAVEINVIRVRKYVFFTNPQKVKPPEDLQDLGVRFLQPFVNLLSKATYWWMNPLIMGAHKRPIELKKIGKLPIAMRALTNYLNLKDAYEEQRHNVDDPEKAPSIWKSIYRAFGRPILLSSTFRYLADLLGFAGPLCILGIVKRLGKDESMTEQQDKACFFGVYFLSSHELLQKTTVLAVLLFLALVLQRTFLQASYYVTIETGINLRGALLAMIYNKILRLSTSNMSMGEMTLGQINNLVAIETNQLMWFLFLCPNLWAMPVQIIMGVILLYYLLGPSAMIGASVIVLLAPVQYFIATKLADTQKSTLDYSTDRLKKTTEILKGIKLLKLYAWENIFCNSVEETRTKELTSLRTFALYTSMSIFMNAAIPIAAVLVTFVTHAYNSDARLNPAEAFASLALFHILVTPLFLLSTVVRFAVKALVSLASLFLVPRSANWEWLCVRLCITSFTLLPLLSQVSNGFFTWGSNLSTLSDINIRIPTGQLTMIVGQVGCGKSSLLLAMLGEMQTISGRVCWSNQRCHTLSWENMRLDMQLSEFTVSRLINSVAYAAQKSWLLNATVEDNITFGSPFNKQRYKAVIDACSLQPDIDLLPFGDQTEIGERGINLSGGQRQRICVARALYQNTNIVFLDDPFSALDIHLSDHLMQEGILKFLQDDKRTVVLVTHKLQYLIHADWIIAMKDGSVLREGTLKDIQNNDVELYEHWKTLMNRQDQELEKDTEEDSQTALERKTLRRAFYSREAKNQADDEDAGEDDSLCWRYLSSGGFLMVAMMVSSKLLKHSVMVAIDFWLANWTSSLQNVSSKSSNITLDEQVTPFLQSCPPGLHSIVQIILCGAGIILCLITSLTVELMGLAAATNLHHNLLNKIIHAPIRFFDITPLGQILNRFSADTNIIDQHIPPTLESLTRSTLLCLSAIGVIAYVTPVFLFALVPLTVAFYFIQKYFRVASRDLQDLDDSTQLPLLCHFSETAEGLTTIRAFRHESRFKQRMLELTDTNNTAYLFLSAANRWLEVRTDYLGAVIVLTAALAAIWGPNYVLDSGLVGLGLTYALTVTNYLNWVVRNLADLEVQMAAVKKVNSFLSTESENYEGSIDVSQVPEDWPQQGEIKIQDLCVRYDQSLKPVLKHVNAYIKPGQKVGICGRTGSGKSSLSLAFFNMVDIFEGKIIIDGIDICKLPLQTLRSRLSIILQDPILFSGSIRFNLDPERKCTDDGLWEALEIAQLKNMVKALPGGLDAVVTEGGENFSVGQRQLFCLARAFVRKSSILIMDEATASIDMATENILQKVVMTAFSDRTVVTIAHLVSSILEAEQVLVFSSGILVECDSAAGLLAQEGSLFSVLVRTHK</sequence>
<feature type="transmembrane region" description="Helical" evidence="12">
    <location>
        <begin position="355"/>
        <end position="372"/>
    </location>
</feature>
<keyword evidence="4 12" id="KW-0812">Transmembrane</keyword>
<keyword evidence="7" id="KW-0067">ATP-binding</keyword>
<dbReference type="FunFam" id="1.20.1560.10:FF:000005">
    <property type="entry name" value="ATP-binding cassette, sub-family C (CFTR/MRP), member 9"/>
    <property type="match status" value="1"/>
</dbReference>
<evidence type="ECO:0000259" key="13">
    <source>
        <dbReference type="PROSITE" id="PS50893"/>
    </source>
</evidence>
<evidence type="ECO:0000256" key="1">
    <source>
        <dbReference type="ARBA" id="ARBA00004651"/>
    </source>
</evidence>
<dbReference type="InterPro" id="IPR003593">
    <property type="entry name" value="AAA+_ATPase"/>
</dbReference>
<dbReference type="PROSITE" id="PS00211">
    <property type="entry name" value="ABC_TRANSPORTER_1"/>
    <property type="match status" value="2"/>
</dbReference>
<feature type="transmembrane region" description="Helical" evidence="12">
    <location>
        <begin position="540"/>
        <end position="564"/>
    </location>
</feature>
<feature type="domain" description="ABC transporter" evidence="13">
    <location>
        <begin position="641"/>
        <end position="891"/>
    </location>
</feature>
<accession>A0A8C9VJQ6</accession>
<feature type="transmembrane region" description="Helical" evidence="12">
    <location>
        <begin position="169"/>
        <end position="188"/>
    </location>
</feature>
<keyword evidence="6" id="KW-0547">Nucleotide-binding</keyword>
<comment type="similarity">
    <text evidence="2">Belongs to the ABC transporter superfamily. ABCC family. Conjugate transporter (TC 3.A.1.208) subfamily.</text>
</comment>
<dbReference type="GO" id="GO:0008281">
    <property type="term" value="F:sulfonylurea receptor activity"/>
    <property type="evidence" value="ECO:0007669"/>
    <property type="project" value="InterPro"/>
</dbReference>
<feature type="transmembrane region" description="Helical" evidence="12">
    <location>
        <begin position="1094"/>
        <end position="1124"/>
    </location>
</feature>
<evidence type="ECO:0000313" key="15">
    <source>
        <dbReference type="Ensembl" id="ENSSFOP00015059921.1"/>
    </source>
</evidence>
<dbReference type="FunFam" id="3.40.50.300:FF:000394">
    <property type="entry name" value="ATP-binding cassette, sub-family C (CFTR/MRP), member 9"/>
    <property type="match status" value="1"/>
</dbReference>
<dbReference type="InterPro" id="IPR050173">
    <property type="entry name" value="ABC_transporter_C-like"/>
</dbReference>
<dbReference type="SMART" id="SM00382">
    <property type="entry name" value="AAA"/>
    <property type="match status" value="2"/>
</dbReference>
<keyword evidence="3" id="KW-0813">Transport</keyword>
<dbReference type="SUPFAM" id="SSF52540">
    <property type="entry name" value="P-loop containing nucleoside triphosphate hydrolases"/>
    <property type="match status" value="2"/>
</dbReference>
<dbReference type="GO" id="GO:0005886">
    <property type="term" value="C:plasma membrane"/>
    <property type="evidence" value="ECO:0007669"/>
    <property type="project" value="UniProtKB-SubCell"/>
</dbReference>
<keyword evidence="9 12" id="KW-0472">Membrane</keyword>
<reference evidence="15" key="3">
    <citation type="submission" date="2025-09" db="UniProtKB">
        <authorList>
            <consortium name="Ensembl"/>
        </authorList>
    </citation>
    <scope>IDENTIFICATION</scope>
</reference>
<feature type="transmembrane region" description="Helical" evidence="12">
    <location>
        <begin position="432"/>
        <end position="458"/>
    </location>
</feature>
<dbReference type="SUPFAM" id="SSF90123">
    <property type="entry name" value="ABC transporter transmembrane region"/>
    <property type="match status" value="2"/>
</dbReference>
<evidence type="ECO:0000256" key="3">
    <source>
        <dbReference type="ARBA" id="ARBA00022448"/>
    </source>
</evidence>
<evidence type="ECO:0000256" key="2">
    <source>
        <dbReference type="ARBA" id="ARBA00009726"/>
    </source>
</evidence>
<dbReference type="Gene3D" id="3.40.50.300">
    <property type="entry name" value="P-loop containing nucleotide triphosphate hydrolases"/>
    <property type="match status" value="2"/>
</dbReference>
<dbReference type="InterPro" id="IPR017871">
    <property type="entry name" value="ABC_transporter-like_CS"/>
</dbReference>
<feature type="transmembrane region" description="Helical" evidence="12">
    <location>
        <begin position="109"/>
        <end position="127"/>
    </location>
</feature>
<dbReference type="PANTHER" id="PTHR24223:SF173">
    <property type="entry name" value="ATP-BINDING CASSETTE SUB-FAMILY C MEMBER 9"/>
    <property type="match status" value="1"/>
</dbReference>
<feature type="domain" description="ABC transporter" evidence="13">
    <location>
        <begin position="1290"/>
        <end position="1524"/>
    </location>
</feature>
<dbReference type="GO" id="GO:0071805">
    <property type="term" value="P:potassium ion transmembrane transport"/>
    <property type="evidence" value="ECO:0007669"/>
    <property type="project" value="UniProtKB-ARBA"/>
</dbReference>
<feature type="transmembrane region" description="Helical" evidence="12">
    <location>
        <begin position="1012"/>
        <end position="1040"/>
    </location>
</feature>
<evidence type="ECO:0000256" key="11">
    <source>
        <dbReference type="ARBA" id="ARBA00023180"/>
    </source>
</evidence>
<evidence type="ECO:0000256" key="6">
    <source>
        <dbReference type="ARBA" id="ARBA00022741"/>
    </source>
</evidence>
<feature type="domain" description="ABC transmembrane type-1" evidence="14">
    <location>
        <begin position="967"/>
        <end position="1251"/>
    </location>
</feature>
<name>A0A8C9VJQ6_SCLFO</name>
<dbReference type="GO" id="GO:0005524">
    <property type="term" value="F:ATP binding"/>
    <property type="evidence" value="ECO:0007669"/>
    <property type="project" value="UniProtKB-KW"/>
</dbReference>
<dbReference type="InterPro" id="IPR036640">
    <property type="entry name" value="ABC1_TM_sf"/>
</dbReference>
<keyword evidence="16" id="KW-1185">Reference proteome</keyword>
<dbReference type="InterPro" id="IPR000388">
    <property type="entry name" value="ABCC8/9"/>
</dbReference>
<evidence type="ECO:0000256" key="9">
    <source>
        <dbReference type="ARBA" id="ARBA00023136"/>
    </source>
</evidence>
<evidence type="ECO:0000256" key="12">
    <source>
        <dbReference type="SAM" id="Phobius"/>
    </source>
</evidence>
<dbReference type="PROSITE" id="PS50929">
    <property type="entry name" value="ABC_TM1F"/>
    <property type="match status" value="2"/>
</dbReference>
<dbReference type="PRINTS" id="PR01092">
    <property type="entry name" value="SULFNYLUREAR"/>
</dbReference>
<dbReference type="Ensembl" id="ENSSFOT00015060190.1">
    <property type="protein sequence ID" value="ENSSFOP00015059921.1"/>
    <property type="gene ID" value="ENSSFOG00015006097.2"/>
</dbReference>
<feature type="transmembrane region" description="Helical" evidence="12">
    <location>
        <begin position="309"/>
        <end position="326"/>
    </location>
</feature>
<dbReference type="FunFam" id="3.40.50.300:FF:000197">
    <property type="entry name" value="ATP-binding cassette, sub-family C (CFTR/MRP), member 9"/>
    <property type="match status" value="1"/>
</dbReference>
<keyword evidence="10" id="KW-0675">Receptor</keyword>
<feature type="transmembrane region" description="Helical" evidence="12">
    <location>
        <begin position="76"/>
        <end position="97"/>
    </location>
</feature>
<evidence type="ECO:0000313" key="16">
    <source>
        <dbReference type="Proteomes" id="UP000694397"/>
    </source>
</evidence>
<dbReference type="Gene3D" id="1.20.1560.10">
    <property type="entry name" value="ABC transporter type 1, transmembrane domain"/>
    <property type="match status" value="2"/>
</dbReference>
<dbReference type="InterPro" id="IPR011527">
    <property type="entry name" value="ABC1_TM_dom"/>
</dbReference>
<dbReference type="FunFam" id="1.20.1560.10:FF:000006">
    <property type="entry name" value="ATP-binding cassette, sub-family C (CFTR/MRP), member 9"/>
    <property type="match status" value="1"/>
</dbReference>
<keyword evidence="11" id="KW-0325">Glycoprotein</keyword>